<feature type="transmembrane region" description="Helical" evidence="5">
    <location>
        <begin position="193"/>
        <end position="211"/>
    </location>
</feature>
<dbReference type="GO" id="GO:0005452">
    <property type="term" value="F:solute:inorganic anion antiporter activity"/>
    <property type="evidence" value="ECO:0007669"/>
    <property type="project" value="InterPro"/>
</dbReference>
<dbReference type="EMBL" id="HBHX01045954">
    <property type="protein sequence ID" value="CAE0125147.1"/>
    <property type="molecule type" value="Transcribed_RNA"/>
</dbReference>
<name>A0A7S3B5Q5_9EUKA</name>
<dbReference type="AlphaFoldDB" id="A0A7S3B5Q5"/>
<evidence type="ECO:0000256" key="2">
    <source>
        <dbReference type="ARBA" id="ARBA00022692"/>
    </source>
</evidence>
<evidence type="ECO:0000256" key="5">
    <source>
        <dbReference type="SAM" id="Phobius"/>
    </source>
</evidence>
<evidence type="ECO:0000256" key="4">
    <source>
        <dbReference type="ARBA" id="ARBA00023136"/>
    </source>
</evidence>
<feature type="transmembrane region" description="Helical" evidence="5">
    <location>
        <begin position="56"/>
        <end position="79"/>
    </location>
</feature>
<organism evidence="7">
    <name type="scientific">Haptolina ericina</name>
    <dbReference type="NCBI Taxonomy" id="156174"/>
    <lineage>
        <taxon>Eukaryota</taxon>
        <taxon>Haptista</taxon>
        <taxon>Haptophyta</taxon>
        <taxon>Prymnesiophyceae</taxon>
        <taxon>Prymnesiales</taxon>
        <taxon>Prymnesiaceae</taxon>
        <taxon>Haptolina</taxon>
    </lineage>
</organism>
<gene>
    <name evidence="7" type="ORF">HERI1096_LOCUS25423</name>
</gene>
<keyword evidence="3 5" id="KW-1133">Transmembrane helix</keyword>
<comment type="subcellular location">
    <subcellularLocation>
        <location evidence="1">Membrane</location>
        <topology evidence="1">Multi-pass membrane protein</topology>
    </subcellularLocation>
</comment>
<dbReference type="PANTHER" id="PTHR11453">
    <property type="entry name" value="ANION EXCHANGE PROTEIN"/>
    <property type="match status" value="1"/>
</dbReference>
<accession>A0A7S3B5Q5</accession>
<dbReference type="GO" id="GO:0050801">
    <property type="term" value="P:monoatomic ion homeostasis"/>
    <property type="evidence" value="ECO:0007669"/>
    <property type="project" value="TreeGrafter"/>
</dbReference>
<dbReference type="PANTHER" id="PTHR11453:SF127">
    <property type="entry name" value="SOLUTE CARRIER FAMILY 4 MEMBER 11"/>
    <property type="match status" value="1"/>
</dbReference>
<evidence type="ECO:0000256" key="1">
    <source>
        <dbReference type="ARBA" id="ARBA00004141"/>
    </source>
</evidence>
<evidence type="ECO:0000256" key="3">
    <source>
        <dbReference type="ARBA" id="ARBA00022989"/>
    </source>
</evidence>
<keyword evidence="2 5" id="KW-0812">Transmembrane</keyword>
<protein>
    <recommendedName>
        <fullName evidence="6">Bicarbonate transporter-like transmembrane domain-containing protein</fullName>
    </recommendedName>
</protein>
<dbReference type="Pfam" id="PF00955">
    <property type="entry name" value="HCO3_cotransp"/>
    <property type="match status" value="1"/>
</dbReference>
<evidence type="ECO:0000259" key="6">
    <source>
        <dbReference type="Pfam" id="PF00955"/>
    </source>
</evidence>
<sequence>MSGGRGFFVDMLALPAAYRWLAALPAIFLAMLFFLDQNITVRTVNSPAHKLKKGAAYHLDLFALGLLTGAASLMGLPWMCSATVQSLNHIRAMSIYTKSTSPDGAVLELPEKVIETRVTGFGVHAAILASALFIPVLKSVPLAVVSGVFLYLGKKVMSGNQFLRRCKTVFLESESLDAGLEGEKEQLILGRMAVARFTGVQVLCLAALWALKLNPATALIFPSLIAVLMIIRVKLIPQHFSPRELTLLDTPIGATRA</sequence>
<feature type="transmembrane region" description="Helical" evidence="5">
    <location>
        <begin position="17"/>
        <end position="35"/>
    </location>
</feature>
<dbReference type="GO" id="GO:0005886">
    <property type="term" value="C:plasma membrane"/>
    <property type="evidence" value="ECO:0007669"/>
    <property type="project" value="TreeGrafter"/>
</dbReference>
<keyword evidence="4 5" id="KW-0472">Membrane</keyword>
<reference evidence="7" key="1">
    <citation type="submission" date="2021-01" db="EMBL/GenBank/DDBJ databases">
        <authorList>
            <person name="Corre E."/>
            <person name="Pelletier E."/>
            <person name="Niang G."/>
            <person name="Scheremetjew M."/>
            <person name="Finn R."/>
            <person name="Kale V."/>
            <person name="Holt S."/>
            <person name="Cochrane G."/>
            <person name="Meng A."/>
            <person name="Brown T."/>
            <person name="Cohen L."/>
        </authorList>
    </citation>
    <scope>NUCLEOTIDE SEQUENCE</scope>
    <source>
        <strain evidence="7">CCMP281</strain>
    </source>
</reference>
<evidence type="ECO:0000313" key="7">
    <source>
        <dbReference type="EMBL" id="CAE0125147.1"/>
    </source>
</evidence>
<proteinExistence type="predicted"/>
<dbReference type="InterPro" id="IPR003020">
    <property type="entry name" value="HCO3_transpt_euk"/>
</dbReference>
<feature type="domain" description="Bicarbonate transporter-like transmembrane" evidence="6">
    <location>
        <begin position="4"/>
        <end position="250"/>
    </location>
</feature>
<feature type="transmembrane region" description="Helical" evidence="5">
    <location>
        <begin position="125"/>
        <end position="152"/>
    </location>
</feature>
<dbReference type="GO" id="GO:0006820">
    <property type="term" value="P:monoatomic anion transport"/>
    <property type="evidence" value="ECO:0007669"/>
    <property type="project" value="InterPro"/>
</dbReference>
<feature type="transmembrane region" description="Helical" evidence="5">
    <location>
        <begin position="217"/>
        <end position="235"/>
    </location>
</feature>
<dbReference type="InterPro" id="IPR011531">
    <property type="entry name" value="HCO3_transpt-like_TM_dom"/>
</dbReference>